<sequence>MSKIEGLAKLRAKLRALPAEAKAEIRQALTQSAEEVADMARRLAPYESGDLKASIKVVHGSYTPENSNVRGVSATADGDADPDLTVSVVAGNAKAFYAAWVEFGTAAHVIKPKRPGGLLNINGRLIEQVSHPGGTPRPYFFPAWRANKRRVRGRITRATKKAAQKVAGNGQ</sequence>
<reference evidence="1 2" key="1">
    <citation type="submission" date="2020-07" db="EMBL/GenBank/DDBJ databases">
        <title>Draft genome and description of Microvirga mediterraneensis Marseille-Q2068 sp. nov.</title>
        <authorList>
            <person name="Boxberger M."/>
        </authorList>
    </citation>
    <scope>NUCLEOTIDE SEQUENCE [LARGE SCALE GENOMIC DNA]</scope>
    <source>
        <strain evidence="1 2">Marseille-Q2068</strain>
    </source>
</reference>
<dbReference type="RefSeq" id="WP_181053213.1">
    <property type="nucleotide sequence ID" value="NZ_JACDXJ010000001.1"/>
</dbReference>
<evidence type="ECO:0000313" key="1">
    <source>
        <dbReference type="EMBL" id="MBA1157762.1"/>
    </source>
</evidence>
<keyword evidence="2" id="KW-1185">Reference proteome</keyword>
<organism evidence="1 2">
    <name type="scientific">Microvirga mediterraneensis</name>
    <dbReference type="NCBI Taxonomy" id="2754695"/>
    <lineage>
        <taxon>Bacteria</taxon>
        <taxon>Pseudomonadati</taxon>
        <taxon>Pseudomonadota</taxon>
        <taxon>Alphaproteobacteria</taxon>
        <taxon>Hyphomicrobiales</taxon>
        <taxon>Methylobacteriaceae</taxon>
        <taxon>Microvirga</taxon>
    </lineage>
</organism>
<comment type="caution">
    <text evidence="1">The sequence shown here is derived from an EMBL/GenBank/DDBJ whole genome shotgun (WGS) entry which is preliminary data.</text>
</comment>
<dbReference type="Proteomes" id="UP000572984">
    <property type="component" value="Unassembled WGS sequence"/>
</dbReference>
<accession>A0A838BS04</accession>
<name>A0A838BS04_9HYPH</name>
<dbReference type="EMBL" id="JACDXJ010000001">
    <property type="protein sequence ID" value="MBA1157762.1"/>
    <property type="molecule type" value="Genomic_DNA"/>
</dbReference>
<dbReference type="InterPro" id="IPR010064">
    <property type="entry name" value="HK97-gp10_tail"/>
</dbReference>
<evidence type="ECO:0000313" key="2">
    <source>
        <dbReference type="Proteomes" id="UP000572984"/>
    </source>
</evidence>
<dbReference type="NCBIfam" id="TIGR01725">
    <property type="entry name" value="phge_HK97_gp10"/>
    <property type="match status" value="1"/>
</dbReference>
<dbReference type="Pfam" id="PF04883">
    <property type="entry name" value="HK97-gp10_like"/>
    <property type="match status" value="1"/>
</dbReference>
<proteinExistence type="predicted"/>
<dbReference type="AlphaFoldDB" id="A0A838BS04"/>
<protein>
    <submittedName>
        <fullName evidence="1">HK97 gp10 family phage protein</fullName>
    </submittedName>
</protein>
<gene>
    <name evidence="1" type="ORF">H0S73_16750</name>
</gene>